<organism evidence="1 2">
    <name type="scientific">Paracoccus pacificus</name>
    <dbReference type="NCBI Taxonomy" id="1463598"/>
    <lineage>
        <taxon>Bacteria</taxon>
        <taxon>Pseudomonadati</taxon>
        <taxon>Pseudomonadota</taxon>
        <taxon>Alphaproteobacteria</taxon>
        <taxon>Rhodobacterales</taxon>
        <taxon>Paracoccaceae</taxon>
        <taxon>Paracoccus</taxon>
    </lineage>
</organism>
<proteinExistence type="predicted"/>
<dbReference type="InterPro" id="IPR027417">
    <property type="entry name" value="P-loop_NTPase"/>
</dbReference>
<keyword evidence="2" id="KW-1185">Reference proteome</keyword>
<gene>
    <name evidence="1" type="ORF">ACFSCT_08060</name>
</gene>
<dbReference type="Gene3D" id="3.40.50.300">
    <property type="entry name" value="P-loop containing nucleotide triphosphate hydrolases"/>
    <property type="match status" value="1"/>
</dbReference>
<sequence length="152" mass="17697">MHKRLFCIHMKHMTAGALDVELMAVLRNPFDRILSLYSYRHQVDNGPETVRAMSFDGSLDTRRPRFSQDKDNAQIWQLAFGHINVERRNHTYISEDSCCERPSRTYLVLPRSALTIEQRRRIFARTEIDPALYEHVVGLVRSGHTTNPIEST</sequence>
<evidence type="ECO:0000313" key="1">
    <source>
        <dbReference type="EMBL" id="MFD1881666.1"/>
    </source>
</evidence>
<dbReference type="RefSeq" id="WP_379141698.1">
    <property type="nucleotide sequence ID" value="NZ_JBHUEN010000020.1"/>
</dbReference>
<comment type="caution">
    <text evidence="1">The sequence shown here is derived from an EMBL/GenBank/DDBJ whole genome shotgun (WGS) entry which is preliminary data.</text>
</comment>
<dbReference type="Proteomes" id="UP001597213">
    <property type="component" value="Unassembled WGS sequence"/>
</dbReference>
<protein>
    <recommendedName>
        <fullName evidence="3">Sulfotransferase family protein</fullName>
    </recommendedName>
</protein>
<reference evidence="2" key="1">
    <citation type="journal article" date="2019" name="Int. J. Syst. Evol. Microbiol.">
        <title>The Global Catalogue of Microorganisms (GCM) 10K type strain sequencing project: providing services to taxonomists for standard genome sequencing and annotation.</title>
        <authorList>
            <consortium name="The Broad Institute Genomics Platform"/>
            <consortium name="The Broad Institute Genome Sequencing Center for Infectious Disease"/>
            <person name="Wu L."/>
            <person name="Ma J."/>
        </authorList>
    </citation>
    <scope>NUCLEOTIDE SEQUENCE [LARGE SCALE GENOMIC DNA]</scope>
    <source>
        <strain evidence="2">CCUG 56029</strain>
    </source>
</reference>
<dbReference type="EMBL" id="JBHUEN010000020">
    <property type="protein sequence ID" value="MFD1881666.1"/>
    <property type="molecule type" value="Genomic_DNA"/>
</dbReference>
<accession>A0ABW4R5W0</accession>
<evidence type="ECO:0000313" key="2">
    <source>
        <dbReference type="Proteomes" id="UP001597213"/>
    </source>
</evidence>
<name>A0ABW4R5W0_9RHOB</name>
<evidence type="ECO:0008006" key="3">
    <source>
        <dbReference type="Google" id="ProtNLM"/>
    </source>
</evidence>